<reference evidence="1" key="2">
    <citation type="journal article" date="2015" name="Fish Shellfish Immunol.">
        <title>Early steps in the European eel (Anguilla anguilla)-Vibrio vulnificus interaction in the gills: Role of the RtxA13 toxin.</title>
        <authorList>
            <person name="Callol A."/>
            <person name="Pajuelo D."/>
            <person name="Ebbesson L."/>
            <person name="Teles M."/>
            <person name="MacKenzie S."/>
            <person name="Amaro C."/>
        </authorList>
    </citation>
    <scope>NUCLEOTIDE SEQUENCE</scope>
</reference>
<accession>A0A0E9WTY6</accession>
<proteinExistence type="predicted"/>
<dbReference type="EMBL" id="GBXM01015557">
    <property type="protein sequence ID" value="JAH93020.1"/>
    <property type="molecule type" value="Transcribed_RNA"/>
</dbReference>
<dbReference type="AlphaFoldDB" id="A0A0E9WTY6"/>
<name>A0A0E9WTY6_ANGAN</name>
<reference evidence="1" key="1">
    <citation type="submission" date="2014-11" db="EMBL/GenBank/DDBJ databases">
        <authorList>
            <person name="Amaro Gonzalez C."/>
        </authorList>
    </citation>
    <scope>NUCLEOTIDE SEQUENCE</scope>
</reference>
<organism evidence="1">
    <name type="scientific">Anguilla anguilla</name>
    <name type="common">European freshwater eel</name>
    <name type="synonym">Muraena anguilla</name>
    <dbReference type="NCBI Taxonomy" id="7936"/>
    <lineage>
        <taxon>Eukaryota</taxon>
        <taxon>Metazoa</taxon>
        <taxon>Chordata</taxon>
        <taxon>Craniata</taxon>
        <taxon>Vertebrata</taxon>
        <taxon>Euteleostomi</taxon>
        <taxon>Actinopterygii</taxon>
        <taxon>Neopterygii</taxon>
        <taxon>Teleostei</taxon>
        <taxon>Anguilliformes</taxon>
        <taxon>Anguillidae</taxon>
        <taxon>Anguilla</taxon>
    </lineage>
</organism>
<sequence>MNSTCIRTRLGRADSYGDSTASVSLAAFIAHINVACRLNAEWYVFGQ</sequence>
<protein>
    <submittedName>
        <fullName evidence="1">Uncharacterized protein</fullName>
    </submittedName>
</protein>
<evidence type="ECO:0000313" key="1">
    <source>
        <dbReference type="EMBL" id="JAH93020.1"/>
    </source>
</evidence>